<evidence type="ECO:0000313" key="2">
    <source>
        <dbReference type="EMBL" id="NDV37426.1"/>
    </source>
</evidence>
<feature type="domain" description="Rho-GAP" evidence="1">
    <location>
        <begin position="1"/>
        <end position="181"/>
    </location>
</feature>
<dbReference type="InterPro" id="IPR000198">
    <property type="entry name" value="RhoGAP_dom"/>
</dbReference>
<reference evidence="2" key="1">
    <citation type="journal article" date="2020" name="J. Eukaryot. Microbiol.">
        <title>De novo Sequencing, Assembly and Annotation of the Transcriptome for the Free-Living Testate Amoeba Arcella intermedia.</title>
        <authorList>
            <person name="Ribeiro G.M."/>
            <person name="Porfirio-Sousa A.L."/>
            <person name="Maurer-Alcala X.X."/>
            <person name="Katz L.A."/>
            <person name="Lahr D.J.G."/>
        </authorList>
    </citation>
    <scope>NUCLEOTIDE SEQUENCE</scope>
</reference>
<dbReference type="AlphaFoldDB" id="A0A6B2LK19"/>
<dbReference type="SMART" id="SM00324">
    <property type="entry name" value="RhoGAP"/>
    <property type="match status" value="1"/>
</dbReference>
<dbReference type="PANTHER" id="PTHR45808">
    <property type="entry name" value="RHO GTPASE-ACTIVATING PROTEIN 68F"/>
    <property type="match status" value="1"/>
</dbReference>
<dbReference type="Gene3D" id="1.10.555.10">
    <property type="entry name" value="Rho GTPase activation protein"/>
    <property type="match status" value="1"/>
</dbReference>
<protein>
    <recommendedName>
        <fullName evidence="1">Rho-GAP domain-containing protein</fullName>
    </recommendedName>
</protein>
<accession>A0A6B2LK19</accession>
<dbReference type="GO" id="GO:0007264">
    <property type="term" value="P:small GTPase-mediated signal transduction"/>
    <property type="evidence" value="ECO:0007669"/>
    <property type="project" value="TreeGrafter"/>
</dbReference>
<dbReference type="GO" id="GO:0005737">
    <property type="term" value="C:cytoplasm"/>
    <property type="evidence" value="ECO:0007669"/>
    <property type="project" value="TreeGrafter"/>
</dbReference>
<dbReference type="PROSITE" id="PS50238">
    <property type="entry name" value="RHOGAP"/>
    <property type="match status" value="1"/>
</dbReference>
<organism evidence="2">
    <name type="scientific">Arcella intermedia</name>
    <dbReference type="NCBI Taxonomy" id="1963864"/>
    <lineage>
        <taxon>Eukaryota</taxon>
        <taxon>Amoebozoa</taxon>
        <taxon>Tubulinea</taxon>
        <taxon>Elardia</taxon>
        <taxon>Arcellinida</taxon>
        <taxon>Sphaerothecina</taxon>
        <taxon>Arcellidae</taxon>
        <taxon>Arcella</taxon>
    </lineage>
</organism>
<dbReference type="CDD" id="cd00159">
    <property type="entry name" value="RhoGAP"/>
    <property type="match status" value="1"/>
</dbReference>
<proteinExistence type="predicted"/>
<dbReference type="PANTHER" id="PTHR45808:SF2">
    <property type="entry name" value="RHO GTPASE-ACTIVATING PROTEIN 68F"/>
    <property type="match status" value="1"/>
</dbReference>
<evidence type="ECO:0000259" key="1">
    <source>
        <dbReference type="PROSITE" id="PS50238"/>
    </source>
</evidence>
<dbReference type="Pfam" id="PF00620">
    <property type="entry name" value="RhoGAP"/>
    <property type="match status" value="1"/>
</dbReference>
<dbReference type="SUPFAM" id="SSF48350">
    <property type="entry name" value="GTPase activation domain, GAP"/>
    <property type="match status" value="1"/>
</dbReference>
<dbReference type="GO" id="GO:0005096">
    <property type="term" value="F:GTPase activator activity"/>
    <property type="evidence" value="ECO:0007669"/>
    <property type="project" value="TreeGrafter"/>
</dbReference>
<name>A0A6B2LK19_9EUKA</name>
<dbReference type="EMBL" id="GIBP01008457">
    <property type="protein sequence ID" value="NDV37426.1"/>
    <property type="molecule type" value="Transcribed_RNA"/>
</dbReference>
<dbReference type="InterPro" id="IPR008936">
    <property type="entry name" value="Rho_GTPase_activation_prot"/>
</dbReference>
<sequence length="182" mass="20570">MATLMGHPFNCGLPVPLLVDRCVSFLMLPECLSTEGLFRISVAAPSLDKLKKQWDSGYDVEFERHDIHEVACLLKLYIRELPETLCHSLKSGEWQEAMLSPSPEKDIASLLSRLPPTNREIIKSLFGLLKRVEEKSAINKMTSTNLAVCWSPTLFKEDDFGLAQVFLQVTSFMIVHLDSLFN</sequence>